<reference evidence="2 3" key="1">
    <citation type="journal article" date="1998" name="Nature">
        <title>The complete genome of the hyperthermophilic bacterium Aquifex aeolicus.</title>
        <authorList>
            <person name="Deckert G."/>
            <person name="Warren P.V."/>
            <person name="Gaasterland T."/>
            <person name="Young W.G."/>
            <person name="Lenox A.L."/>
            <person name="Graham D.E."/>
            <person name="Overbeek R."/>
            <person name="Snead M.A."/>
            <person name="Keller M."/>
            <person name="Aujay M."/>
            <person name="Huber R."/>
            <person name="Feldman R.A."/>
            <person name="Short J.M."/>
            <person name="Olson G.J."/>
            <person name="Swanson R.V."/>
        </authorList>
    </citation>
    <scope>NUCLEOTIDE SEQUENCE [LARGE SCALE GENOMIC DNA]</scope>
    <source>
        <strain evidence="2 3">VF5</strain>
    </source>
</reference>
<dbReference type="eggNOG" id="COG0491">
    <property type="taxonomic scope" value="Bacteria"/>
</dbReference>
<dbReference type="InterPro" id="IPR050855">
    <property type="entry name" value="NDM-1-like"/>
</dbReference>
<gene>
    <name evidence="2" type="primary">cphA2</name>
    <name evidence="2" type="ordered locus">aq_974</name>
</gene>
<dbReference type="KEGG" id="aae:aq_974"/>
<dbReference type="PIR" id="D70384">
    <property type="entry name" value="D70384"/>
</dbReference>
<evidence type="ECO:0000313" key="3">
    <source>
        <dbReference type="Proteomes" id="UP000000798"/>
    </source>
</evidence>
<dbReference type="Gene3D" id="3.60.15.10">
    <property type="entry name" value="Ribonuclease Z/Hydroxyacylglutathione hydrolase-like"/>
    <property type="match status" value="1"/>
</dbReference>
<evidence type="ECO:0000313" key="2">
    <source>
        <dbReference type="EMBL" id="AAC07059.1"/>
    </source>
</evidence>
<dbReference type="InterPro" id="IPR001279">
    <property type="entry name" value="Metallo-B-lactamas"/>
</dbReference>
<dbReference type="HOGENOM" id="CLU_056342_0_0_0"/>
<dbReference type="EnsemblBacteria" id="AAC07059">
    <property type="protein sequence ID" value="AAC07059"/>
    <property type="gene ID" value="aq_974"/>
</dbReference>
<organism evidence="2 3">
    <name type="scientific">Aquifex aeolicus (strain VF5)</name>
    <dbReference type="NCBI Taxonomy" id="224324"/>
    <lineage>
        <taxon>Bacteria</taxon>
        <taxon>Pseudomonadati</taxon>
        <taxon>Aquificota</taxon>
        <taxon>Aquificia</taxon>
        <taxon>Aquificales</taxon>
        <taxon>Aquificaceae</taxon>
        <taxon>Aquifex</taxon>
    </lineage>
</organism>
<dbReference type="PANTHER" id="PTHR42951">
    <property type="entry name" value="METALLO-BETA-LACTAMASE DOMAIN-CONTAINING"/>
    <property type="match status" value="1"/>
</dbReference>
<dbReference type="EMBL" id="AE000657">
    <property type="protein sequence ID" value="AAC07059.1"/>
    <property type="molecule type" value="Genomic_DNA"/>
</dbReference>
<dbReference type="OrthoDB" id="420651at2"/>
<name>O67103_AQUAE</name>
<sequence length="307" mass="35481">MGGAVMLKTLFVLLLIISTAFSMTLKKVEENLYMVRGNDGLPSKENKGFISNAYAVLTEEGWVVIDTLTTPELSEEFLNLLKKVSNKPVIYAIVTHYHLDHWYGAKTFKDKGAKVIAHEKLKEFYDSGEALQVLEAQKKRFKGVLDSVELVPPDEVVKDKKVLKVGKDVFEIYAMPPAHTNSDLVIYWKNRKVLFVGDLVYINRIPFMGDRNASSKGWLEVLERLKEFDARMLLGGHNYPMNKDAIDWTYNYIKFVRDTVKKLKDEGYFIDEIKEAFKGNPYEKVKMYEVFHNTNVWKVYNELDLEL</sequence>
<dbReference type="InParanoid" id="O67103"/>
<dbReference type="Proteomes" id="UP000000798">
    <property type="component" value="Chromosome"/>
</dbReference>
<dbReference type="InterPro" id="IPR036866">
    <property type="entry name" value="RibonucZ/Hydroxyglut_hydro"/>
</dbReference>
<proteinExistence type="predicted"/>
<dbReference type="PANTHER" id="PTHR42951:SF20">
    <property type="entry name" value="BETA LACTAMASE"/>
    <property type="match status" value="1"/>
</dbReference>
<dbReference type="Pfam" id="PF00753">
    <property type="entry name" value="Lactamase_B"/>
    <property type="match status" value="1"/>
</dbReference>
<protein>
    <submittedName>
        <fullName evidence="2">Beta lactamase</fullName>
    </submittedName>
</protein>
<dbReference type="STRING" id="224324.aq_974"/>
<accession>O67103</accession>
<evidence type="ECO:0000259" key="1">
    <source>
        <dbReference type="SMART" id="SM00849"/>
    </source>
</evidence>
<dbReference type="CDD" id="cd16282">
    <property type="entry name" value="metallo-hydrolase-like_MBL-fold"/>
    <property type="match status" value="1"/>
</dbReference>
<dbReference type="SUPFAM" id="SSF56281">
    <property type="entry name" value="Metallo-hydrolase/oxidoreductase"/>
    <property type="match status" value="1"/>
</dbReference>
<keyword evidence="3" id="KW-1185">Reference proteome</keyword>
<dbReference type="AlphaFoldDB" id="O67103"/>
<feature type="domain" description="Metallo-beta-lactamase" evidence="1">
    <location>
        <begin position="50"/>
        <end position="237"/>
    </location>
</feature>
<dbReference type="SMART" id="SM00849">
    <property type="entry name" value="Lactamase_B"/>
    <property type="match status" value="1"/>
</dbReference>